<reference evidence="1" key="1">
    <citation type="submission" date="2017-04" db="EMBL/GenBank/DDBJ databases">
        <title>Complete Genome Sequences of Twelve Strains of a Stable Defined Moderately Diverse Mouse Microbiota 2 (sDMDMm2).</title>
        <authorList>
            <person name="Uchimura Y."/>
            <person name="Wyss M."/>
            <person name="Brugiroux S."/>
            <person name="Limenitakis J.P."/>
            <person name="Stecher B."/>
            <person name="McCoy K.D."/>
            <person name="Macpherson A.J."/>
        </authorList>
    </citation>
    <scope>NUCLEOTIDE SEQUENCE</scope>
    <source>
        <strain evidence="1">YL58</strain>
    </source>
</reference>
<accession>A0A1C7I7E6</accession>
<dbReference type="AlphaFoldDB" id="A0A1C7I7E6"/>
<name>A0A1C7I7E6_9FIRM</name>
<sequence length="309" mass="35942">MESKMSYQEFQERLCQEVQRELNQQGTYHCEVMQNQKNNAILWGLSVRKEDSSMAAVIYLDKPYQSYLRGKPLEEISRELISAYQDQKIPQIDETFFTDYETVKDRIQVRLVSREKNQAYYRRGPYKMHPMGAEVLFIELQSDREGTMQAQVTNKMAEQWKIPKSVLFQKALENTQSRNKAVFSAMGDVIAELIMGEGAEAPETEGVSPLYVLSNEKREYGATVLLYPDVLKAVRKRLGEDFYILPSSLHESIILPKGLVMMDVKELRDVVREINQNEVRPEEVLGNEVYEYRGATNRVRKCSKEDRER</sequence>
<dbReference type="STRING" id="1796616.A4V09_07330"/>
<proteinExistence type="predicted"/>
<evidence type="ECO:0000313" key="2">
    <source>
        <dbReference type="Proteomes" id="UP000092574"/>
    </source>
</evidence>
<protein>
    <submittedName>
        <fullName evidence="1">Uncharacterized protein</fullName>
    </submittedName>
</protein>
<dbReference type="EMBL" id="CP015405">
    <property type="protein sequence ID" value="ANU75597.1"/>
    <property type="molecule type" value="Genomic_DNA"/>
</dbReference>
<gene>
    <name evidence="1" type="ORF">A4V09_07330</name>
</gene>
<dbReference type="OrthoDB" id="1655031at2"/>
<keyword evidence="2" id="KW-1185">Reference proteome</keyword>
<organism evidence="1 2">
    <name type="scientific">Blautia pseudococcoides</name>
    <dbReference type="NCBI Taxonomy" id="1796616"/>
    <lineage>
        <taxon>Bacteria</taxon>
        <taxon>Bacillati</taxon>
        <taxon>Bacillota</taxon>
        <taxon>Clostridia</taxon>
        <taxon>Lachnospirales</taxon>
        <taxon>Lachnospiraceae</taxon>
        <taxon>Blautia</taxon>
    </lineage>
</organism>
<dbReference type="InterPro" id="IPR043743">
    <property type="entry name" value="DUF5688"/>
</dbReference>
<dbReference type="KEGG" id="byl:A4V09_07330"/>
<dbReference type="Proteomes" id="UP000092574">
    <property type="component" value="Chromosome"/>
</dbReference>
<dbReference type="RefSeq" id="WP_065541788.1">
    <property type="nucleotide sequence ID" value="NZ_CP015405.2"/>
</dbReference>
<dbReference type="Pfam" id="PF18941">
    <property type="entry name" value="DUF5688"/>
    <property type="match status" value="1"/>
</dbReference>
<evidence type="ECO:0000313" key="1">
    <source>
        <dbReference type="EMBL" id="ANU75597.1"/>
    </source>
</evidence>